<dbReference type="EMBL" id="CM039433">
    <property type="protein sequence ID" value="KAI4326818.1"/>
    <property type="molecule type" value="Genomic_DNA"/>
</dbReference>
<dbReference type="Proteomes" id="UP000828941">
    <property type="component" value="Chromosome 8"/>
</dbReference>
<organism evidence="1 2">
    <name type="scientific">Bauhinia variegata</name>
    <name type="common">Purple orchid tree</name>
    <name type="synonym">Phanera variegata</name>
    <dbReference type="NCBI Taxonomy" id="167791"/>
    <lineage>
        <taxon>Eukaryota</taxon>
        <taxon>Viridiplantae</taxon>
        <taxon>Streptophyta</taxon>
        <taxon>Embryophyta</taxon>
        <taxon>Tracheophyta</taxon>
        <taxon>Spermatophyta</taxon>
        <taxon>Magnoliopsida</taxon>
        <taxon>eudicotyledons</taxon>
        <taxon>Gunneridae</taxon>
        <taxon>Pentapetalae</taxon>
        <taxon>rosids</taxon>
        <taxon>fabids</taxon>
        <taxon>Fabales</taxon>
        <taxon>Fabaceae</taxon>
        <taxon>Cercidoideae</taxon>
        <taxon>Cercideae</taxon>
        <taxon>Bauhiniinae</taxon>
        <taxon>Bauhinia</taxon>
    </lineage>
</organism>
<evidence type="ECO:0000313" key="2">
    <source>
        <dbReference type="Proteomes" id="UP000828941"/>
    </source>
</evidence>
<keyword evidence="2" id="KW-1185">Reference proteome</keyword>
<comment type="caution">
    <text evidence="1">The sequence shown here is derived from an EMBL/GenBank/DDBJ whole genome shotgun (WGS) entry which is preliminary data.</text>
</comment>
<sequence length="399" mass="44554">MELIEQSDRATSHEDCNRDSVSCSGDGVAIEFPFGLKGVDNQNQNQSSRGCSYPKFQLSCDKQRQTIVNFPYSGDFAVKYINYEDQTIQVNDPAHCLPKRFLHDNVSLSVSPFQLDRSAYNIYNLTILRCPSNITRSYPLVIPCLNDSRPNYSVIAIWPPIVPSVFSESCHVISSISYPVSNLAMWPFWPDLTEDIQLTWSEPACGRCAASGQRCGFVKDTGLRVGCFPRSHTRGLSRSAKYALSIGLGLPGFLCLIGLLCCMRNKVRTWSAQRGRPSTEFPDTIALRPYRFVMGLDGQTIEKYPKTHVGESGRLPKPNHNTCSICLSEYQPKETLRTIPECNHYFHAISPLIAAPLSAAFERTNVELALSVAKILVQCSRKWSERGAAVPTKLPQQTD</sequence>
<protein>
    <submittedName>
        <fullName evidence="1">Uncharacterized protein</fullName>
    </submittedName>
</protein>
<proteinExistence type="predicted"/>
<accession>A0ACB9MRA9</accession>
<reference evidence="1 2" key="1">
    <citation type="journal article" date="2022" name="DNA Res.">
        <title>Chromosomal-level genome assembly of the orchid tree Bauhinia variegata (Leguminosae; Cercidoideae) supports the allotetraploid origin hypothesis of Bauhinia.</title>
        <authorList>
            <person name="Zhong Y."/>
            <person name="Chen Y."/>
            <person name="Zheng D."/>
            <person name="Pang J."/>
            <person name="Liu Y."/>
            <person name="Luo S."/>
            <person name="Meng S."/>
            <person name="Qian L."/>
            <person name="Wei D."/>
            <person name="Dai S."/>
            <person name="Zhou R."/>
        </authorList>
    </citation>
    <scope>NUCLEOTIDE SEQUENCE [LARGE SCALE GENOMIC DNA]</scope>
    <source>
        <strain evidence="1">BV-YZ2020</strain>
    </source>
</reference>
<name>A0ACB9MRA9_BAUVA</name>
<gene>
    <name evidence="1" type="ORF">L6164_019348</name>
</gene>
<evidence type="ECO:0000313" key="1">
    <source>
        <dbReference type="EMBL" id="KAI4326818.1"/>
    </source>
</evidence>